<reference evidence="2 3" key="2">
    <citation type="submission" date="2019-02" db="EMBL/GenBank/DDBJ databases">
        <title>'Lichenibacterium ramalinii' gen. nov. sp. nov., 'Lichenibacterium minor' gen. nov. sp. nov.</title>
        <authorList>
            <person name="Pankratov T."/>
        </authorList>
    </citation>
    <scope>NUCLEOTIDE SEQUENCE [LARGE SCALE GENOMIC DNA]</scope>
    <source>
        <strain evidence="2 3">RmlP001</strain>
    </source>
</reference>
<accession>A0A4Q2RCL6</accession>
<dbReference type="Proteomes" id="UP000289411">
    <property type="component" value="Unassembled WGS sequence"/>
</dbReference>
<comment type="caution">
    <text evidence="2">The sequence shown here is derived from an EMBL/GenBank/DDBJ whole genome shotgun (WGS) entry which is preliminary data.</text>
</comment>
<evidence type="ECO:0000313" key="3">
    <source>
        <dbReference type="Proteomes" id="UP000289411"/>
    </source>
</evidence>
<keyword evidence="1" id="KW-0175">Coiled coil</keyword>
<protein>
    <submittedName>
        <fullName evidence="2">Uncharacterized protein</fullName>
    </submittedName>
</protein>
<evidence type="ECO:0000256" key="1">
    <source>
        <dbReference type="SAM" id="Coils"/>
    </source>
</evidence>
<sequence>MGILYSSQDNTEGYTDAELRALNKELDARVEEARELAEEAGQHFFDEDEEMVSKAFADEVARR</sequence>
<dbReference type="EMBL" id="QYBC01000013">
    <property type="protein sequence ID" value="RYB03573.1"/>
    <property type="molecule type" value="Genomic_DNA"/>
</dbReference>
<dbReference type="AlphaFoldDB" id="A0A4Q2RCL6"/>
<evidence type="ECO:0000313" key="2">
    <source>
        <dbReference type="EMBL" id="RYB03573.1"/>
    </source>
</evidence>
<feature type="coiled-coil region" evidence="1">
    <location>
        <begin position="16"/>
        <end position="43"/>
    </location>
</feature>
<dbReference type="RefSeq" id="WP_129220143.1">
    <property type="nucleotide sequence ID" value="NZ_QYBC01000013.1"/>
</dbReference>
<organism evidence="2 3">
    <name type="scientific">Lichenibacterium ramalinae</name>
    <dbReference type="NCBI Taxonomy" id="2316527"/>
    <lineage>
        <taxon>Bacteria</taxon>
        <taxon>Pseudomonadati</taxon>
        <taxon>Pseudomonadota</taxon>
        <taxon>Alphaproteobacteria</taxon>
        <taxon>Hyphomicrobiales</taxon>
        <taxon>Lichenihabitantaceae</taxon>
        <taxon>Lichenibacterium</taxon>
    </lineage>
</organism>
<name>A0A4Q2RCL6_9HYPH</name>
<gene>
    <name evidence="2" type="ORF">D3272_15575</name>
</gene>
<reference evidence="2 3" key="1">
    <citation type="submission" date="2018-09" db="EMBL/GenBank/DDBJ databases">
        <authorList>
            <person name="Grouzdev D.S."/>
            <person name="Krutkina M.S."/>
        </authorList>
    </citation>
    <scope>NUCLEOTIDE SEQUENCE [LARGE SCALE GENOMIC DNA]</scope>
    <source>
        <strain evidence="2 3">RmlP001</strain>
    </source>
</reference>
<proteinExistence type="predicted"/>
<keyword evidence="3" id="KW-1185">Reference proteome</keyword>